<organism evidence="6 7">
    <name type="scientific">Penstemon smallii</name>
    <dbReference type="NCBI Taxonomy" id="265156"/>
    <lineage>
        <taxon>Eukaryota</taxon>
        <taxon>Viridiplantae</taxon>
        <taxon>Streptophyta</taxon>
        <taxon>Embryophyta</taxon>
        <taxon>Tracheophyta</taxon>
        <taxon>Spermatophyta</taxon>
        <taxon>Magnoliopsida</taxon>
        <taxon>eudicotyledons</taxon>
        <taxon>Gunneridae</taxon>
        <taxon>Pentapetalae</taxon>
        <taxon>asterids</taxon>
        <taxon>lamiids</taxon>
        <taxon>Lamiales</taxon>
        <taxon>Plantaginaceae</taxon>
        <taxon>Cheloneae</taxon>
        <taxon>Penstemon</taxon>
    </lineage>
</organism>
<evidence type="ECO:0000256" key="2">
    <source>
        <dbReference type="ARBA" id="ARBA00022980"/>
    </source>
</evidence>
<dbReference type="PANTHER" id="PTHR10965:SF0">
    <property type="entry name" value="LARGE RIBOSOMAL SUBUNIT PROTEIN EL38"/>
    <property type="match status" value="1"/>
</dbReference>
<protein>
    <recommendedName>
        <fullName evidence="8">Myb-like domain-containing protein</fullName>
    </recommendedName>
</protein>
<evidence type="ECO:0000256" key="1">
    <source>
        <dbReference type="ARBA" id="ARBA00007803"/>
    </source>
</evidence>
<dbReference type="EMBL" id="JBJXBP010000005">
    <property type="protein sequence ID" value="KAL3829205.1"/>
    <property type="molecule type" value="Genomic_DNA"/>
</dbReference>
<dbReference type="InterPro" id="IPR038464">
    <property type="entry name" value="Ribosomal_eL38_sf"/>
</dbReference>
<dbReference type="CDD" id="cd00167">
    <property type="entry name" value="SANT"/>
    <property type="match status" value="1"/>
</dbReference>
<dbReference type="FunFam" id="3.30.720.90:FF:000001">
    <property type="entry name" value="60S ribosomal protein L38"/>
    <property type="match status" value="1"/>
</dbReference>
<dbReference type="Gene3D" id="3.30.720.90">
    <property type="match status" value="1"/>
</dbReference>
<dbReference type="AlphaFoldDB" id="A0ABD3SX63"/>
<feature type="compositionally biased region" description="Low complexity" evidence="5">
    <location>
        <begin position="13"/>
        <end position="35"/>
    </location>
</feature>
<dbReference type="Proteomes" id="UP001634393">
    <property type="component" value="Unassembled WGS sequence"/>
</dbReference>
<keyword evidence="2 4" id="KW-0689">Ribosomal protein</keyword>
<feature type="region of interest" description="Disordered" evidence="5">
    <location>
        <begin position="108"/>
        <end position="150"/>
    </location>
</feature>
<evidence type="ECO:0000313" key="6">
    <source>
        <dbReference type="EMBL" id="KAL3829205.1"/>
    </source>
</evidence>
<keyword evidence="3 4" id="KW-0687">Ribonucleoprotein</keyword>
<evidence type="ECO:0000256" key="5">
    <source>
        <dbReference type="SAM" id="MobiDB-lite"/>
    </source>
</evidence>
<accession>A0ABD3SX63</accession>
<keyword evidence="7" id="KW-1185">Reference proteome</keyword>
<proteinExistence type="inferred from homology"/>
<comment type="caution">
    <text evidence="6">The sequence shown here is derived from an EMBL/GenBank/DDBJ whole genome shotgun (WGS) entry which is preliminary data.</text>
</comment>
<evidence type="ECO:0008006" key="8">
    <source>
        <dbReference type="Google" id="ProtNLM"/>
    </source>
</evidence>
<comment type="similarity">
    <text evidence="1 4">Belongs to the eukaryotic ribosomal protein eL38 family.</text>
</comment>
<dbReference type="PANTHER" id="PTHR10965">
    <property type="entry name" value="60S RIBOSOMAL PROTEIN L38"/>
    <property type="match status" value="1"/>
</dbReference>
<feature type="region of interest" description="Disordered" evidence="5">
    <location>
        <begin position="1"/>
        <end position="38"/>
    </location>
</feature>
<dbReference type="Pfam" id="PF01781">
    <property type="entry name" value="Ribosomal_L38e"/>
    <property type="match status" value="1"/>
</dbReference>
<reference evidence="6 7" key="1">
    <citation type="submission" date="2024-12" db="EMBL/GenBank/DDBJ databases">
        <title>The unique morphological basis and parallel evolutionary history of personate flowers in Penstemon.</title>
        <authorList>
            <person name="Depatie T.H."/>
            <person name="Wessinger C.A."/>
        </authorList>
    </citation>
    <scope>NUCLEOTIDE SEQUENCE [LARGE SCALE GENOMIC DNA]</scope>
    <source>
        <strain evidence="6">WTNN_2</strain>
        <tissue evidence="6">Leaf</tissue>
    </source>
</reference>
<feature type="compositionally biased region" description="Basic and acidic residues" evidence="5">
    <location>
        <begin position="108"/>
        <end position="124"/>
    </location>
</feature>
<name>A0ABD3SX63_9LAMI</name>
<evidence type="ECO:0000313" key="7">
    <source>
        <dbReference type="Proteomes" id="UP001634393"/>
    </source>
</evidence>
<sequence length="257" mass="28742">MAGSSGSFKEGKNQQSHGSSVSSYNGNGNGSSVHGEWGVPTFQHQQNISMDWTPEEQSLLEDGLAKYACESNIILYAKIALQLKTKSVRDVALRCRWMTRKEINKKRKDDFNARKNKDRKEKVIDSSSVKPSRLAVQSGGLSHAPGAGMIPNSNDDSITYNDINGATRQLLQQNAWAFQQISTNLASHQPKQIHEIKDFLLTARRKDARSVKIKRSKDVVKFKVRCSKYLYTLSVFDTEKADKLKQSLPPGLSVQDL</sequence>
<evidence type="ECO:0000256" key="4">
    <source>
        <dbReference type="RuleBase" id="RU003445"/>
    </source>
</evidence>
<gene>
    <name evidence="6" type="ORF">ACJIZ3_018007</name>
</gene>
<dbReference type="InterPro" id="IPR002675">
    <property type="entry name" value="Ribosomal_eL38"/>
</dbReference>
<dbReference type="GO" id="GO:0005840">
    <property type="term" value="C:ribosome"/>
    <property type="evidence" value="ECO:0007669"/>
    <property type="project" value="UniProtKB-KW"/>
</dbReference>
<dbReference type="InterPro" id="IPR001005">
    <property type="entry name" value="SANT/Myb"/>
</dbReference>
<evidence type="ECO:0000256" key="3">
    <source>
        <dbReference type="ARBA" id="ARBA00023274"/>
    </source>
</evidence>
<dbReference type="Gene3D" id="1.10.10.60">
    <property type="entry name" value="Homeodomain-like"/>
    <property type="match status" value="1"/>
</dbReference>
<dbReference type="GO" id="GO:1990904">
    <property type="term" value="C:ribonucleoprotein complex"/>
    <property type="evidence" value="ECO:0007669"/>
    <property type="project" value="UniProtKB-KW"/>
</dbReference>